<dbReference type="PROSITE" id="PS50096">
    <property type="entry name" value="IQ"/>
    <property type="match status" value="2"/>
</dbReference>
<keyword evidence="3" id="KW-1185">Reference proteome</keyword>
<sequence length="337" mass="41335">MASVRQYIRDAEIFPVHIIKKYAAFEDIGKKRHFAALKIQRVFRGYLVRKLVERWHRAAIVLQKFVRRWLVLWHLPQFYEEYLQWRNETYYHRMATRIQAAWRGYKVRKGRVPIKELLRRRLSIERLNEKIVLSMRDAFKNLEKEKMEQMNREAEGKVAFIIFKLHHHLRTYQREGIYSRHNSKQLSPIEVLFHSLPLRRYMDDLRRRYYSEVGRERPPRRYMFLDKKMQEIEDLYRNFERSKPVTEISVPVDVVAHDKPFDLLSKPAELRFERRTLCRDQYPSPPFKLERTVDRSKHVAEEDFDLFVHKKCAKGRGPPPYYIDHWTKRCEEHYWAD</sequence>
<gene>
    <name evidence="2" type="ORF">PPYR_10422</name>
</gene>
<evidence type="ECO:0000256" key="1">
    <source>
        <dbReference type="ARBA" id="ARBA00022737"/>
    </source>
</evidence>
<dbReference type="InterPro" id="IPR052318">
    <property type="entry name" value="CellDiv_DevSignal_Domain"/>
</dbReference>
<dbReference type="AlphaFoldDB" id="A0A5N4AGB4"/>
<evidence type="ECO:0008006" key="4">
    <source>
        <dbReference type="Google" id="ProtNLM"/>
    </source>
</evidence>
<organism evidence="2 3">
    <name type="scientific">Photinus pyralis</name>
    <name type="common">Common eastern firefly</name>
    <name type="synonym">Lampyris pyralis</name>
    <dbReference type="NCBI Taxonomy" id="7054"/>
    <lineage>
        <taxon>Eukaryota</taxon>
        <taxon>Metazoa</taxon>
        <taxon>Ecdysozoa</taxon>
        <taxon>Arthropoda</taxon>
        <taxon>Hexapoda</taxon>
        <taxon>Insecta</taxon>
        <taxon>Pterygota</taxon>
        <taxon>Neoptera</taxon>
        <taxon>Endopterygota</taxon>
        <taxon>Coleoptera</taxon>
        <taxon>Polyphaga</taxon>
        <taxon>Elateriformia</taxon>
        <taxon>Elateroidea</taxon>
        <taxon>Lampyridae</taxon>
        <taxon>Lampyrinae</taxon>
        <taxon>Photinus</taxon>
    </lineage>
</organism>
<dbReference type="PANTHER" id="PTHR22590">
    <property type="entry name" value="MYOSIN MOTOR DOMAIN-CONTAINING PROTEIN"/>
    <property type="match status" value="1"/>
</dbReference>
<dbReference type="EMBL" id="VVIM01000007">
    <property type="protein sequence ID" value="KAB0796361.1"/>
    <property type="molecule type" value="Genomic_DNA"/>
</dbReference>
<dbReference type="InterPro" id="IPR000048">
    <property type="entry name" value="IQ_motif_EF-hand-BS"/>
</dbReference>
<dbReference type="Proteomes" id="UP000327044">
    <property type="component" value="Unassembled WGS sequence"/>
</dbReference>
<reference evidence="2 3" key="1">
    <citation type="journal article" date="2018" name="Elife">
        <title>Firefly genomes illuminate parallel origins of bioluminescence in beetles.</title>
        <authorList>
            <person name="Fallon T.R."/>
            <person name="Lower S.E."/>
            <person name="Chang C.H."/>
            <person name="Bessho-Uehara M."/>
            <person name="Martin G.J."/>
            <person name="Bewick A.J."/>
            <person name="Behringer M."/>
            <person name="Debat H.J."/>
            <person name="Wong I."/>
            <person name="Day J.C."/>
            <person name="Suvorov A."/>
            <person name="Silva C.J."/>
            <person name="Stanger-Hall K.F."/>
            <person name="Hall D.W."/>
            <person name="Schmitz R.J."/>
            <person name="Nelson D.R."/>
            <person name="Lewis S.M."/>
            <person name="Shigenobu S."/>
            <person name="Bybee S.M."/>
            <person name="Larracuente A.M."/>
            <person name="Oba Y."/>
            <person name="Weng J.K."/>
        </authorList>
    </citation>
    <scope>NUCLEOTIDE SEQUENCE [LARGE SCALE GENOMIC DNA]</scope>
    <source>
        <strain evidence="2">1611_PpyrPB1</strain>
        <tissue evidence="2">Whole body</tissue>
    </source>
</reference>
<dbReference type="Gene3D" id="1.20.5.190">
    <property type="match status" value="1"/>
</dbReference>
<proteinExistence type="predicted"/>
<dbReference type="CDD" id="cd23767">
    <property type="entry name" value="IQCD"/>
    <property type="match status" value="2"/>
</dbReference>
<dbReference type="InParanoid" id="A0A5N4AGB4"/>
<dbReference type="SMART" id="SM00015">
    <property type="entry name" value="IQ"/>
    <property type="match status" value="3"/>
</dbReference>
<dbReference type="SUPFAM" id="SSF52540">
    <property type="entry name" value="P-loop containing nucleoside triphosphate hydrolases"/>
    <property type="match status" value="1"/>
</dbReference>
<dbReference type="InterPro" id="IPR027417">
    <property type="entry name" value="P-loop_NTPase"/>
</dbReference>
<comment type="caution">
    <text evidence="2">The sequence shown here is derived from an EMBL/GenBank/DDBJ whole genome shotgun (WGS) entry which is preliminary data.</text>
</comment>
<protein>
    <recommendedName>
        <fullName evidence="4">Spermatogenesis-associated protein 17</fullName>
    </recommendedName>
</protein>
<accession>A0A5N4AGB4</accession>
<evidence type="ECO:0000313" key="3">
    <source>
        <dbReference type="Proteomes" id="UP000327044"/>
    </source>
</evidence>
<keyword evidence="1" id="KW-0677">Repeat</keyword>
<evidence type="ECO:0000313" key="2">
    <source>
        <dbReference type="EMBL" id="KAB0796361.1"/>
    </source>
</evidence>
<dbReference type="OrthoDB" id="190375at2759"/>
<dbReference type="PANTHER" id="PTHR22590:SF2">
    <property type="entry name" value="IQ DOMAIN-CONTAINING PROTEIN N"/>
    <property type="match status" value="1"/>
</dbReference>
<dbReference type="Pfam" id="PF00612">
    <property type="entry name" value="IQ"/>
    <property type="match status" value="3"/>
</dbReference>
<name>A0A5N4AGB4_PHOPY</name>